<dbReference type="InterPro" id="IPR001245">
    <property type="entry name" value="Ser-Thr/Tyr_kinase_cat_dom"/>
</dbReference>
<feature type="region of interest" description="Disordered" evidence="11">
    <location>
        <begin position="172"/>
        <end position="238"/>
    </location>
</feature>
<evidence type="ECO:0000256" key="10">
    <source>
        <dbReference type="PROSITE-ProRule" id="PRU10141"/>
    </source>
</evidence>
<sequence length="961" mass="106184">MRTMECEEDEEGSLLRHRRCTCGELQIMIDVNSEHLETLRNTCSALSSELTKREIRTLEGKLIQLFGRQWSAVEGIPCLSDMYPNAHQWLRVVGLSKEGREAVAQRFTTWAALVSLSDLSILDSKALKEDQRRLSKALHNLLKFREAFINKGGVYQGDLYWDSWEVVPSVHTEEEHSSSSSSSIPSVLPKGDSAASSLSSTSGSIPPPSPGPLTLSPPVIGWDRKPTPPTTPPWSTSSLLCGTAYNKMNNTASSTTKQFPSVSSSSSENHSLVKSQSHESELASRIDIVDPGGGHSTVIHYQHHSYSSNTHFKQQQRLGRPRLATEPSILPTDEGIEPDPSPLPSPRSPTFTTSGDTDYSISSSGPSSLQVPKSPRTPRSMGHVIRHRFKKTLKPAKCALCQEYMFSGLKCKECKYKCHRDCESNVPPSCGLPDPLVAYYMSHLSKEGSPILPRHPHISTLPPPPPPISSTSSTAAFSLSSSNRSHHSSQDPSSNRGGNHDGSYPDSSSNTSSCNSSAPSSPAVILTTNPTTPHSASSLFRSHFRFPDPPISLKIQQDYQQNPVTGGSISSTGQLIQYTSASFQQKVTSPNPVIDTVKSYDSDKTLSGASGSSGSAGTAYRLDSQDSTTSIDENSSTWVGTRQTSISMREWDIAYEEVKIGDKIGSGRFSTVHQGNWHGDVAIKILNMENLDDEATLEAFRLDVATFRKTRHENLILFMGACMNPPKLAIVTSLCKGNTLYTHLHLRKDKFQINRLVQIAQQVAQGMGYLHHRGIIHKDLKTKNIFLERGKAVITDFGLVNVAGRLCARHVRPGMTINTRKNARQDYMSIPEGWLCYLAPEIMRNLRVQPDEGDLPFNKASDVYAFGTVWFELLTMEWPWKNQPPETIIWMVGRGMKPSLANLQASRDVKDILAMCWTYKQGDRPDFTDISNNLNMIPKKRSLIRSPSHPLHLSRSAESVF</sequence>
<protein>
    <submittedName>
        <fullName evidence="14">Unisex Ras 2 kinase suppressor</fullName>
    </submittedName>
</protein>
<dbReference type="PROSITE" id="PS50081">
    <property type="entry name" value="ZF_DAG_PE_2"/>
    <property type="match status" value="1"/>
</dbReference>
<feature type="domain" description="Phorbol-ester/DAG-type" evidence="13">
    <location>
        <begin position="386"/>
        <end position="430"/>
    </location>
</feature>
<evidence type="ECO:0000256" key="7">
    <source>
        <dbReference type="ARBA" id="ARBA00022840"/>
    </source>
</evidence>
<feature type="compositionally biased region" description="Polar residues" evidence="11">
    <location>
        <begin position="355"/>
        <end position="371"/>
    </location>
</feature>
<feature type="compositionally biased region" description="Polar residues" evidence="11">
    <location>
        <begin position="526"/>
        <end position="540"/>
    </location>
</feature>
<keyword evidence="3" id="KW-0479">Metal-binding</keyword>
<feature type="compositionally biased region" description="Polar residues" evidence="11">
    <location>
        <begin position="625"/>
        <end position="639"/>
    </location>
</feature>
<dbReference type="CDD" id="cd14063">
    <property type="entry name" value="PK_KSR"/>
    <property type="match status" value="1"/>
</dbReference>
<feature type="region of interest" description="Disordered" evidence="11">
    <location>
        <begin position="450"/>
        <end position="543"/>
    </location>
</feature>
<evidence type="ECO:0000256" key="4">
    <source>
        <dbReference type="ARBA" id="ARBA00022741"/>
    </source>
</evidence>
<evidence type="ECO:0000256" key="9">
    <source>
        <dbReference type="ARBA" id="ARBA00048679"/>
    </source>
</evidence>
<dbReference type="InterPro" id="IPR046933">
    <property type="entry name" value="SAM_KSR1_N_sf"/>
</dbReference>
<keyword evidence="1" id="KW-0723">Serine/threonine-protein kinase</keyword>
<feature type="domain" description="Protein kinase" evidence="12">
    <location>
        <begin position="658"/>
        <end position="952"/>
    </location>
</feature>
<dbReference type="InterPro" id="IPR046861">
    <property type="entry name" value="SAM_KSR1_N"/>
</dbReference>
<keyword evidence="4 10" id="KW-0547">Nucleotide-binding</keyword>
<feature type="region of interest" description="Disordered" evidence="11">
    <location>
        <begin position="326"/>
        <end position="380"/>
    </location>
</feature>
<evidence type="ECO:0000259" key="12">
    <source>
        <dbReference type="PROSITE" id="PS50011"/>
    </source>
</evidence>
<evidence type="ECO:0000256" key="11">
    <source>
        <dbReference type="SAM" id="MobiDB-lite"/>
    </source>
</evidence>
<evidence type="ECO:0000256" key="3">
    <source>
        <dbReference type="ARBA" id="ARBA00022723"/>
    </source>
</evidence>
<reference evidence="14" key="1">
    <citation type="submission" date="2021-04" db="EMBL/GenBank/DDBJ databases">
        <title>Sex differences in the early life stages of the salmon louse (Lepeophtheirus salmonis).</title>
        <authorList>
            <person name="Borchel A."/>
            <person name="Komisarczuk A.Z."/>
            <person name="Nilsen F."/>
        </authorList>
    </citation>
    <scope>NUCLEOTIDE SEQUENCE</scope>
</reference>
<dbReference type="InterPro" id="IPR046349">
    <property type="entry name" value="C1-like_sf"/>
</dbReference>
<dbReference type="Gene3D" id="1.10.150.50">
    <property type="entry name" value="Transcription Factor, Ets-1"/>
    <property type="match status" value="1"/>
</dbReference>
<dbReference type="InterPro" id="IPR008271">
    <property type="entry name" value="Ser/Thr_kinase_AS"/>
</dbReference>
<keyword evidence="2" id="KW-0808">Transferase</keyword>
<feature type="compositionally biased region" description="Low complexity" evidence="11">
    <location>
        <begin position="607"/>
        <end position="617"/>
    </location>
</feature>
<keyword evidence="6" id="KW-0862">Zinc</keyword>
<keyword evidence="7 10" id="KW-0067">ATP-binding</keyword>
<name>A0A8K1VM39_LEPSM</name>
<evidence type="ECO:0000256" key="8">
    <source>
        <dbReference type="ARBA" id="ARBA00047899"/>
    </source>
</evidence>
<dbReference type="Pfam" id="PF00130">
    <property type="entry name" value="C1_1"/>
    <property type="match status" value="1"/>
</dbReference>
<dbReference type="Gene3D" id="3.30.60.20">
    <property type="match status" value="1"/>
</dbReference>
<dbReference type="Gene3D" id="1.10.510.10">
    <property type="entry name" value="Transferase(Phosphotransferase) domain 1"/>
    <property type="match status" value="1"/>
</dbReference>
<dbReference type="InterPro" id="IPR002219">
    <property type="entry name" value="PKC_DAG/PE"/>
</dbReference>
<dbReference type="InterPro" id="IPR017441">
    <property type="entry name" value="Protein_kinase_ATP_BS"/>
</dbReference>
<dbReference type="Pfam" id="PF13543">
    <property type="entry name" value="SAM_KSR1"/>
    <property type="match status" value="1"/>
</dbReference>
<proteinExistence type="predicted"/>
<dbReference type="CDD" id="cd20812">
    <property type="entry name" value="C1_KSR"/>
    <property type="match status" value="1"/>
</dbReference>
<organism evidence="14">
    <name type="scientific">Lepeophtheirus salmonis</name>
    <name type="common">Salmon louse</name>
    <name type="synonym">Caligus salmonis</name>
    <dbReference type="NCBI Taxonomy" id="72036"/>
    <lineage>
        <taxon>Eukaryota</taxon>
        <taxon>Metazoa</taxon>
        <taxon>Ecdysozoa</taxon>
        <taxon>Arthropoda</taxon>
        <taxon>Crustacea</taxon>
        <taxon>Multicrustacea</taxon>
        <taxon>Hexanauplia</taxon>
        <taxon>Copepoda</taxon>
        <taxon>Siphonostomatoida</taxon>
        <taxon>Caligidae</taxon>
        <taxon>Lepeophtheirus</taxon>
    </lineage>
</organism>
<dbReference type="FunFam" id="1.10.510.10:FF:000107">
    <property type="entry name" value="kinase suppressor of Ras 1"/>
    <property type="match status" value="1"/>
</dbReference>
<feature type="region of interest" description="Disordered" evidence="11">
    <location>
        <begin position="252"/>
        <end position="282"/>
    </location>
</feature>
<keyword evidence="5 14" id="KW-0418">Kinase</keyword>
<dbReference type="SUPFAM" id="SSF57889">
    <property type="entry name" value="Cysteine-rich domain"/>
    <property type="match status" value="1"/>
</dbReference>
<dbReference type="InterPro" id="IPR013761">
    <property type="entry name" value="SAM/pointed_sf"/>
</dbReference>
<accession>A0A8K1VM39</accession>
<feature type="compositionally biased region" description="Low complexity" evidence="11">
    <location>
        <begin position="253"/>
        <end position="275"/>
    </location>
</feature>
<dbReference type="PANTHER" id="PTHR44329:SF253">
    <property type="entry name" value="KINASE SUPPRESSOR OF RAS 2"/>
    <property type="match status" value="1"/>
</dbReference>
<dbReference type="SUPFAM" id="SSF56112">
    <property type="entry name" value="Protein kinase-like (PK-like)"/>
    <property type="match status" value="1"/>
</dbReference>
<dbReference type="GO" id="GO:0004674">
    <property type="term" value="F:protein serine/threonine kinase activity"/>
    <property type="evidence" value="ECO:0007669"/>
    <property type="project" value="UniProtKB-KW"/>
</dbReference>
<dbReference type="Gene3D" id="3.30.200.20">
    <property type="entry name" value="Phosphorylase Kinase, domain 1"/>
    <property type="match status" value="1"/>
</dbReference>
<feature type="compositionally biased region" description="Low complexity" evidence="11">
    <location>
        <begin position="507"/>
        <end position="523"/>
    </location>
</feature>
<dbReference type="Pfam" id="PF20406">
    <property type="entry name" value="SAM_KSR1_N"/>
    <property type="match status" value="1"/>
</dbReference>
<evidence type="ECO:0000256" key="1">
    <source>
        <dbReference type="ARBA" id="ARBA00022527"/>
    </source>
</evidence>
<dbReference type="GO" id="GO:0005524">
    <property type="term" value="F:ATP binding"/>
    <property type="evidence" value="ECO:0007669"/>
    <property type="project" value="UniProtKB-UniRule"/>
</dbReference>
<feature type="region of interest" description="Disordered" evidence="11">
    <location>
        <begin position="592"/>
        <end position="639"/>
    </location>
</feature>
<dbReference type="PANTHER" id="PTHR44329">
    <property type="entry name" value="SERINE/THREONINE-PROTEIN KINASE TNNI3K-RELATED"/>
    <property type="match status" value="1"/>
</dbReference>
<dbReference type="GO" id="GO:0046872">
    <property type="term" value="F:metal ion binding"/>
    <property type="evidence" value="ECO:0007669"/>
    <property type="project" value="UniProtKB-KW"/>
</dbReference>
<dbReference type="InterPro" id="IPR011009">
    <property type="entry name" value="Kinase-like_dom_sf"/>
</dbReference>
<dbReference type="SMART" id="SM00109">
    <property type="entry name" value="C1"/>
    <property type="match status" value="1"/>
</dbReference>
<dbReference type="InterPro" id="IPR000719">
    <property type="entry name" value="Prot_kinase_dom"/>
</dbReference>
<dbReference type="AlphaFoldDB" id="A0A8K1VM39"/>
<dbReference type="EMBL" id="MW965439">
    <property type="protein sequence ID" value="UER86413.1"/>
    <property type="molecule type" value="Genomic_DNA"/>
</dbReference>
<dbReference type="PROSITE" id="PS00107">
    <property type="entry name" value="PROTEIN_KINASE_ATP"/>
    <property type="match status" value="1"/>
</dbReference>
<dbReference type="InterPro" id="IPR051681">
    <property type="entry name" value="Ser/Thr_Kinases-Pseudokinases"/>
</dbReference>
<dbReference type="InterPro" id="IPR025561">
    <property type="entry name" value="KSR_SAM-like_dom"/>
</dbReference>
<comment type="catalytic activity">
    <reaction evidence="8">
        <text>L-threonyl-[protein] + ATP = O-phospho-L-threonyl-[protein] + ADP + H(+)</text>
        <dbReference type="Rhea" id="RHEA:46608"/>
        <dbReference type="Rhea" id="RHEA-COMP:11060"/>
        <dbReference type="Rhea" id="RHEA-COMP:11605"/>
        <dbReference type="ChEBI" id="CHEBI:15378"/>
        <dbReference type="ChEBI" id="CHEBI:30013"/>
        <dbReference type="ChEBI" id="CHEBI:30616"/>
        <dbReference type="ChEBI" id="CHEBI:61977"/>
        <dbReference type="ChEBI" id="CHEBI:456216"/>
        <dbReference type="EC" id="2.7.11.1"/>
    </reaction>
</comment>
<feature type="binding site" evidence="10">
    <location>
        <position position="684"/>
    </location>
    <ligand>
        <name>ATP</name>
        <dbReference type="ChEBI" id="CHEBI:30616"/>
    </ligand>
</feature>
<comment type="catalytic activity">
    <reaction evidence="9">
        <text>L-seryl-[protein] + ATP = O-phospho-L-seryl-[protein] + ADP + H(+)</text>
        <dbReference type="Rhea" id="RHEA:17989"/>
        <dbReference type="Rhea" id="RHEA-COMP:9863"/>
        <dbReference type="Rhea" id="RHEA-COMP:11604"/>
        <dbReference type="ChEBI" id="CHEBI:15378"/>
        <dbReference type="ChEBI" id="CHEBI:29999"/>
        <dbReference type="ChEBI" id="CHEBI:30616"/>
        <dbReference type="ChEBI" id="CHEBI:83421"/>
        <dbReference type="ChEBI" id="CHEBI:456216"/>
        <dbReference type="EC" id="2.7.11.1"/>
    </reaction>
</comment>
<dbReference type="PROSITE" id="PS00108">
    <property type="entry name" value="PROTEIN_KINASE_ST"/>
    <property type="match status" value="1"/>
</dbReference>
<feature type="compositionally biased region" description="Low complexity" evidence="11">
    <location>
        <begin position="469"/>
        <end position="483"/>
    </location>
</feature>
<evidence type="ECO:0000259" key="13">
    <source>
        <dbReference type="PROSITE" id="PS50081"/>
    </source>
</evidence>
<dbReference type="SMART" id="SM00220">
    <property type="entry name" value="S_TKc"/>
    <property type="match status" value="1"/>
</dbReference>
<evidence type="ECO:0000256" key="6">
    <source>
        <dbReference type="ARBA" id="ARBA00022833"/>
    </source>
</evidence>
<dbReference type="Pfam" id="PF07714">
    <property type="entry name" value="PK_Tyr_Ser-Thr"/>
    <property type="match status" value="1"/>
</dbReference>
<evidence type="ECO:0000313" key="14">
    <source>
        <dbReference type="EMBL" id="UER86413.1"/>
    </source>
</evidence>
<evidence type="ECO:0000256" key="5">
    <source>
        <dbReference type="ARBA" id="ARBA00022777"/>
    </source>
</evidence>
<dbReference type="PROSITE" id="PS00479">
    <property type="entry name" value="ZF_DAG_PE_1"/>
    <property type="match status" value="1"/>
</dbReference>
<evidence type="ECO:0000256" key="2">
    <source>
        <dbReference type="ARBA" id="ARBA00022679"/>
    </source>
</evidence>
<dbReference type="GO" id="GO:0006950">
    <property type="term" value="P:response to stress"/>
    <property type="evidence" value="ECO:0007669"/>
    <property type="project" value="UniProtKB-ARBA"/>
</dbReference>
<feature type="compositionally biased region" description="Low complexity" evidence="11">
    <location>
        <begin position="178"/>
        <end position="204"/>
    </location>
</feature>
<dbReference type="Gene3D" id="6.10.140.1120">
    <property type="match status" value="1"/>
</dbReference>
<dbReference type="FunFam" id="3.30.200.20:FF:000034">
    <property type="entry name" value="Kinase suppressor of Ras 1"/>
    <property type="match status" value="1"/>
</dbReference>
<dbReference type="PROSITE" id="PS50011">
    <property type="entry name" value="PROTEIN_KINASE_DOM"/>
    <property type="match status" value="1"/>
</dbReference>